<evidence type="ECO:0000256" key="13">
    <source>
        <dbReference type="ARBA" id="ARBA00037618"/>
    </source>
</evidence>
<dbReference type="PANTHER" id="PTHR13681:SF24">
    <property type="entry name" value="TUDOR DOMAIN-CONTAINING PROTEIN 3"/>
    <property type="match status" value="1"/>
</dbReference>
<dbReference type="PROSITE" id="PS50030">
    <property type="entry name" value="UBA"/>
    <property type="match status" value="1"/>
</dbReference>
<evidence type="ECO:0000256" key="6">
    <source>
        <dbReference type="ARBA" id="ARBA00022490"/>
    </source>
</evidence>
<dbReference type="Gene3D" id="2.30.30.140">
    <property type="match status" value="1"/>
</dbReference>
<feature type="compositionally biased region" description="Basic and acidic residues" evidence="16">
    <location>
        <begin position="567"/>
        <end position="580"/>
    </location>
</feature>
<dbReference type="SMART" id="SM00333">
    <property type="entry name" value="TUDOR"/>
    <property type="match status" value="1"/>
</dbReference>
<comment type="function">
    <text evidence="12">Scaffolding protein that specifically recognizes and binds dimethylarginine-containing proteins. Plays a role in the regulation of translation of target mRNAs by binding Arg/Gly-rich motifs (GAR) in dimethylarginine-containing proteins. In nucleus, acts as a coactivator: recognizes and binds asymmetric dimethylation on the core histone tails associated with transcriptional activation (H3R17me2a and H4R3me2a) and recruits proteins at these arginine-methylated loci. In cytoplasm, acts as an antiviral factor that participates in the assembly of stress granules together with G3BP1.</text>
</comment>
<dbReference type="Proteomes" id="UP000265120">
    <property type="component" value="Chromosome 5"/>
</dbReference>
<keyword evidence="9" id="KW-0156">Chromatin regulator</keyword>
<dbReference type="SMART" id="SM00165">
    <property type="entry name" value="UBA"/>
    <property type="match status" value="1"/>
</dbReference>
<dbReference type="Pfam" id="PF06003">
    <property type="entry name" value="SMN_Tudor"/>
    <property type="match status" value="1"/>
</dbReference>
<keyword evidence="8" id="KW-0747">Spliceosome</keyword>
<dbReference type="Pfam" id="PF08585">
    <property type="entry name" value="RMI1_N_C"/>
    <property type="match status" value="1"/>
</dbReference>
<dbReference type="InterPro" id="IPR015940">
    <property type="entry name" value="UBA"/>
</dbReference>
<evidence type="ECO:0000256" key="1">
    <source>
        <dbReference type="ARBA" id="ARBA00004324"/>
    </source>
</evidence>
<evidence type="ECO:0000313" key="20">
    <source>
        <dbReference type="Proteomes" id="UP000265120"/>
    </source>
</evidence>
<evidence type="ECO:0000256" key="14">
    <source>
        <dbReference type="ARBA" id="ARBA00041083"/>
    </source>
</evidence>
<dbReference type="Gene3D" id="2.40.50.770">
    <property type="entry name" value="RecQ-mediated genome instability protein Rmi1, C-terminal domain"/>
    <property type="match status" value="1"/>
</dbReference>
<dbReference type="GO" id="GO:0005737">
    <property type="term" value="C:cytoplasm"/>
    <property type="evidence" value="ECO:0007669"/>
    <property type="project" value="UniProtKB-SubCell"/>
</dbReference>
<feature type="compositionally biased region" description="Polar residues" evidence="16">
    <location>
        <begin position="443"/>
        <end position="461"/>
    </location>
</feature>
<feature type="compositionally biased region" description="Basic and acidic residues" evidence="16">
    <location>
        <begin position="422"/>
        <end position="437"/>
    </location>
</feature>
<evidence type="ECO:0000256" key="8">
    <source>
        <dbReference type="ARBA" id="ARBA00022728"/>
    </source>
</evidence>
<comment type="subcellular location">
    <subcellularLocation>
        <location evidence="3">Cytoplasm</location>
    </subcellularLocation>
    <subcellularLocation>
        <location evidence="1">Nucleus speckle</location>
    </subcellularLocation>
    <subcellularLocation>
        <location evidence="2">Nucleus</location>
        <location evidence="2">Cajal body</location>
    </subcellularLocation>
</comment>
<dbReference type="GO" id="GO:0015030">
    <property type="term" value="C:Cajal body"/>
    <property type="evidence" value="ECO:0007669"/>
    <property type="project" value="UniProtKB-SubCell"/>
</dbReference>
<organism evidence="19 20">
    <name type="scientific">Cynoglossus semilaevis</name>
    <name type="common">Tongue sole</name>
    <dbReference type="NCBI Taxonomy" id="244447"/>
    <lineage>
        <taxon>Eukaryota</taxon>
        <taxon>Metazoa</taxon>
        <taxon>Chordata</taxon>
        <taxon>Craniata</taxon>
        <taxon>Vertebrata</taxon>
        <taxon>Euteleostomi</taxon>
        <taxon>Actinopterygii</taxon>
        <taxon>Neopterygii</taxon>
        <taxon>Teleostei</taxon>
        <taxon>Neoteleostei</taxon>
        <taxon>Acanthomorphata</taxon>
        <taxon>Carangaria</taxon>
        <taxon>Pleuronectiformes</taxon>
        <taxon>Pleuronectoidei</taxon>
        <taxon>Cynoglossidae</taxon>
        <taxon>Cynoglossinae</taxon>
        <taxon>Cynoglossus</taxon>
    </lineage>
</organism>
<dbReference type="InterPro" id="IPR009060">
    <property type="entry name" value="UBA-like_sf"/>
</dbReference>
<dbReference type="GeneID" id="103378651"/>
<evidence type="ECO:0000256" key="12">
    <source>
        <dbReference type="ARBA" id="ARBA00035105"/>
    </source>
</evidence>
<dbReference type="GO" id="GO:0005681">
    <property type="term" value="C:spliceosomal complex"/>
    <property type="evidence" value="ECO:0007669"/>
    <property type="project" value="UniProtKB-KW"/>
</dbReference>
<keyword evidence="11" id="KW-0539">Nucleus</keyword>
<dbReference type="GO" id="GO:0016607">
    <property type="term" value="C:nuclear speck"/>
    <property type="evidence" value="ECO:0007669"/>
    <property type="project" value="UniProtKB-SubCell"/>
</dbReference>
<dbReference type="PROSITE" id="PS50304">
    <property type="entry name" value="TUDOR"/>
    <property type="match status" value="1"/>
</dbReference>
<feature type="compositionally biased region" description="Basic and acidic residues" evidence="16">
    <location>
        <begin position="667"/>
        <end position="676"/>
    </location>
</feature>
<evidence type="ECO:0000256" key="3">
    <source>
        <dbReference type="ARBA" id="ARBA00004496"/>
    </source>
</evidence>
<feature type="region of interest" description="Disordered" evidence="16">
    <location>
        <begin position="629"/>
        <end position="676"/>
    </location>
</feature>
<evidence type="ECO:0000256" key="5">
    <source>
        <dbReference type="ARBA" id="ARBA00013421"/>
    </source>
</evidence>
<dbReference type="SUPFAM" id="SSF63748">
    <property type="entry name" value="Tudor/PWWP/MBT"/>
    <property type="match status" value="1"/>
</dbReference>
<dbReference type="InterPro" id="IPR042470">
    <property type="entry name" value="RMI1_N_C_sf"/>
</dbReference>
<dbReference type="CDD" id="cd14282">
    <property type="entry name" value="UBA_TDRD3"/>
    <property type="match status" value="1"/>
</dbReference>
<keyword evidence="10" id="KW-0508">mRNA splicing</keyword>
<dbReference type="Pfam" id="PF22562">
    <property type="entry name" value="UBA_7"/>
    <property type="match status" value="1"/>
</dbReference>
<dbReference type="GeneTree" id="ENSGT00940000155487"/>
<protein>
    <recommendedName>
        <fullName evidence="14">Survival of motor neuron-related-splicing factor 30</fullName>
    </recommendedName>
    <alternativeName>
        <fullName evidence="15">Survival motor neuron domain-containing protein 1</fullName>
    </alternativeName>
    <alternativeName>
        <fullName evidence="5">Tudor domain-containing protein 3</fullName>
    </alternativeName>
</protein>
<dbReference type="GO" id="GO:0003723">
    <property type="term" value="F:RNA binding"/>
    <property type="evidence" value="ECO:0007669"/>
    <property type="project" value="InterPro"/>
</dbReference>
<evidence type="ECO:0000256" key="2">
    <source>
        <dbReference type="ARBA" id="ARBA00004408"/>
    </source>
</evidence>
<reference evidence="19" key="2">
    <citation type="submission" date="2025-08" db="UniProtKB">
        <authorList>
            <consortium name="Ensembl"/>
        </authorList>
    </citation>
    <scope>IDENTIFICATION</scope>
</reference>
<evidence type="ECO:0000256" key="10">
    <source>
        <dbReference type="ARBA" id="ARBA00023187"/>
    </source>
</evidence>
<evidence type="ECO:0000256" key="9">
    <source>
        <dbReference type="ARBA" id="ARBA00022853"/>
    </source>
</evidence>
<dbReference type="SUPFAM" id="SSF46934">
    <property type="entry name" value="UBA-like"/>
    <property type="match status" value="1"/>
</dbReference>
<proteinExistence type="inferred from homology"/>
<dbReference type="InterPro" id="IPR041915">
    <property type="entry name" value="UBA_TDRD3"/>
</dbReference>
<dbReference type="CTD" id="81550"/>
<keyword evidence="7" id="KW-0507">mRNA processing</keyword>
<dbReference type="InterPro" id="IPR013894">
    <property type="entry name" value="RMI1_OB"/>
</dbReference>
<dbReference type="AlphaFoldDB" id="A0A3P8UCL3"/>
<reference evidence="19" key="3">
    <citation type="submission" date="2025-09" db="UniProtKB">
        <authorList>
            <consortium name="Ensembl"/>
        </authorList>
    </citation>
    <scope>IDENTIFICATION</scope>
</reference>
<comment type="function">
    <text evidence="13">Involved in spliceosome assembly.</text>
</comment>
<comment type="similarity">
    <text evidence="4">Belongs to the SMN family.</text>
</comment>
<dbReference type="InterPro" id="IPR002999">
    <property type="entry name" value="Tudor"/>
</dbReference>
<evidence type="ECO:0000256" key="4">
    <source>
        <dbReference type="ARBA" id="ARBA00005371"/>
    </source>
</evidence>
<dbReference type="STRING" id="244447.ENSCSEP00000000963"/>
<evidence type="ECO:0000256" key="11">
    <source>
        <dbReference type="ARBA" id="ARBA00023242"/>
    </source>
</evidence>
<dbReference type="InterPro" id="IPR047379">
    <property type="entry name" value="Tudor_TDRD3"/>
</dbReference>
<dbReference type="FunCoup" id="A0A3P8UCL3">
    <property type="interactions" value="2153"/>
</dbReference>
<sequence length="773" mass="86780">MTDLTDSLTKEGWYLSDEGIAELKGSAEKATHSDIIRIALDSDLRSTGRKFLPLDINSGKTEKLVGPCVLQVQKVRNVSAPKDHEESQGAPRMLRLQMTDGHTNCVGLEFKHLSKISLNTPPGTKVKLLGTVLLRNGLLLLDDSKISVLGGEVYHMVEKWELQRSLAKHSRNHIGAEGGPPPFVPFGQKCARNDEVDSRELDQRKTLQTQSVVRCADENDEFEKQRTAAIAEVAKTKEGPRTFGGGGNAGSNLANATSFPRSKDSYQQRRREDRPERTESRQDGNYRELVDERALKDIMEMGFNREAARLALMDNNNNLEVALNSLLCGSTGNRPSPLLPEPNRPPPRGRGRGRGRSRNEDEEEGVGGRPSGPSTLFDFLESKMGVFSIDEPKSQAPSRQDSKTNFYSKDTSQFKAHHDHRQQRNDRPPRFHRDTEFPKPGQEPSSISTSFQPSAQTQQVKNQEKWSRGPSNRSQNDQREMRENHSFPSSFPTTFTRSKDPQQEMDFSAPYHQRSRNGDGDGGVITATTHRRGLKDNEPPSKMTNFASNEGDGRVNNKRTDRRKGKNDRPNMDHYDRQRDAGAQNLNSKGEGSLGMTDEVGLLRDSGAVTEPPFHFQNGVLEHKRTGPIKPLFSSCPPTRDAPLKKNPANYSGPKRRSGQGRGQGRGPERSQMFDHSWKPGDQCMALYWEDSKFYHARIDAVHPSGTTAVVVFSDYGNWEEVLLQNIKPVSTDMLEEDDGYYDSSLEFRRGGDGQPRRTRPTQQYYQPPRARD</sequence>
<feature type="compositionally biased region" description="Basic residues" evidence="16">
    <location>
        <begin position="347"/>
        <end position="356"/>
    </location>
</feature>
<evidence type="ECO:0000256" key="15">
    <source>
        <dbReference type="ARBA" id="ARBA00042567"/>
    </source>
</evidence>
<dbReference type="Gene3D" id="1.10.8.10">
    <property type="entry name" value="DNA helicase RuvA subunit, C-terminal domain"/>
    <property type="match status" value="1"/>
</dbReference>
<dbReference type="SMART" id="SM01161">
    <property type="entry name" value="DUF1767"/>
    <property type="match status" value="1"/>
</dbReference>
<evidence type="ECO:0000256" key="7">
    <source>
        <dbReference type="ARBA" id="ARBA00022664"/>
    </source>
</evidence>
<feature type="region of interest" description="Disordered" evidence="16">
    <location>
        <begin position="411"/>
        <end position="597"/>
    </location>
</feature>
<evidence type="ECO:0000313" key="19">
    <source>
        <dbReference type="Ensembl" id="ENSCSEP00000000963.1"/>
    </source>
</evidence>
<dbReference type="InterPro" id="IPR010304">
    <property type="entry name" value="SMN_Tudor"/>
</dbReference>
<dbReference type="GO" id="GO:0006325">
    <property type="term" value="P:chromatin organization"/>
    <property type="evidence" value="ECO:0007669"/>
    <property type="project" value="UniProtKB-KW"/>
</dbReference>
<feature type="domain" description="UBA" evidence="17">
    <location>
        <begin position="289"/>
        <end position="329"/>
    </location>
</feature>
<feature type="compositionally biased region" description="Basic and acidic residues" evidence="16">
    <location>
        <begin position="261"/>
        <end position="288"/>
    </location>
</feature>
<dbReference type="RefSeq" id="XP_008308150.1">
    <property type="nucleotide sequence ID" value="XM_008309928.3"/>
</dbReference>
<dbReference type="KEGG" id="csem:103378651"/>
<feature type="domain" description="Tudor" evidence="18">
    <location>
        <begin position="677"/>
        <end position="737"/>
    </location>
</feature>
<feature type="compositionally biased region" description="Basic and acidic residues" evidence="16">
    <location>
        <begin position="746"/>
        <end position="756"/>
    </location>
</feature>
<feature type="region of interest" description="Disordered" evidence="16">
    <location>
        <begin position="742"/>
        <end position="773"/>
    </location>
</feature>
<dbReference type="OrthoDB" id="434939at2759"/>
<dbReference type="GO" id="GO:0008380">
    <property type="term" value="P:RNA splicing"/>
    <property type="evidence" value="ECO:0007669"/>
    <property type="project" value="UniProtKB-KW"/>
</dbReference>
<dbReference type="Ensembl" id="ENSCSET00000000991.1">
    <property type="protein sequence ID" value="ENSCSEP00000000963.1"/>
    <property type="gene ID" value="ENSCSEG00000000670.1"/>
</dbReference>
<accession>A0A3P8UCL3</accession>
<keyword evidence="20" id="KW-1185">Reference proteome</keyword>
<evidence type="ECO:0000256" key="16">
    <source>
        <dbReference type="SAM" id="MobiDB-lite"/>
    </source>
</evidence>
<dbReference type="CDD" id="cd20413">
    <property type="entry name" value="Tudor_TDRD3"/>
    <property type="match status" value="1"/>
</dbReference>
<dbReference type="GO" id="GO:0006397">
    <property type="term" value="P:mRNA processing"/>
    <property type="evidence" value="ECO:0007669"/>
    <property type="project" value="UniProtKB-KW"/>
</dbReference>
<evidence type="ECO:0000259" key="17">
    <source>
        <dbReference type="PROSITE" id="PS50030"/>
    </source>
</evidence>
<dbReference type="PANTHER" id="PTHR13681">
    <property type="entry name" value="SURVIVAL OF MOTOR NEURON-RELATED-SPLICING FACTOR 30-RELATED"/>
    <property type="match status" value="1"/>
</dbReference>
<feature type="region of interest" description="Disordered" evidence="16">
    <location>
        <begin position="332"/>
        <end position="377"/>
    </location>
</feature>
<feature type="region of interest" description="Disordered" evidence="16">
    <location>
        <begin position="231"/>
        <end position="288"/>
    </location>
</feature>
<keyword evidence="6" id="KW-0963">Cytoplasm</keyword>
<feature type="compositionally biased region" description="Polar residues" evidence="16">
    <location>
        <begin position="486"/>
        <end position="496"/>
    </location>
</feature>
<feature type="compositionally biased region" description="Basic and acidic residues" evidence="16">
    <location>
        <begin position="476"/>
        <end position="485"/>
    </location>
</feature>
<dbReference type="InParanoid" id="A0A3P8UCL3"/>
<dbReference type="OMA" id="YHQRSRN"/>
<evidence type="ECO:0000259" key="18">
    <source>
        <dbReference type="PROSITE" id="PS50304"/>
    </source>
</evidence>
<reference evidence="19 20" key="1">
    <citation type="journal article" date="2014" name="Nat. Genet.">
        <title>Whole-genome sequence of a flatfish provides insights into ZW sex chromosome evolution and adaptation to a benthic lifestyle.</title>
        <authorList>
            <person name="Chen S."/>
            <person name="Zhang G."/>
            <person name="Shao C."/>
            <person name="Huang Q."/>
            <person name="Liu G."/>
            <person name="Zhang P."/>
            <person name="Song W."/>
            <person name="An N."/>
            <person name="Chalopin D."/>
            <person name="Volff J.N."/>
            <person name="Hong Y."/>
            <person name="Li Q."/>
            <person name="Sha Z."/>
            <person name="Zhou H."/>
            <person name="Xie M."/>
            <person name="Yu Q."/>
            <person name="Liu Y."/>
            <person name="Xiang H."/>
            <person name="Wang N."/>
            <person name="Wu K."/>
            <person name="Yang C."/>
            <person name="Zhou Q."/>
            <person name="Liao X."/>
            <person name="Yang L."/>
            <person name="Hu Q."/>
            <person name="Zhang J."/>
            <person name="Meng L."/>
            <person name="Jin L."/>
            <person name="Tian Y."/>
            <person name="Lian J."/>
            <person name="Yang J."/>
            <person name="Miao G."/>
            <person name="Liu S."/>
            <person name="Liang Z."/>
            <person name="Yan F."/>
            <person name="Li Y."/>
            <person name="Sun B."/>
            <person name="Zhang H."/>
            <person name="Zhang J."/>
            <person name="Zhu Y."/>
            <person name="Du M."/>
            <person name="Zhao Y."/>
            <person name="Schartl M."/>
            <person name="Tang Q."/>
            <person name="Wang J."/>
        </authorList>
    </citation>
    <scope>NUCLEOTIDE SEQUENCE</scope>
</reference>
<name>A0A3P8UCL3_CYNSE</name>
<feature type="compositionally biased region" description="Pro residues" evidence="16">
    <location>
        <begin position="337"/>
        <end position="346"/>
    </location>
</feature>